<sequence>MLLRSLCFDAITGAKPLRTFAGIALASTVFALAGAAPAEAACDAYTGVTEAFNAGDEQKARSIAETASTANCSANERTLTGRVASLTAFNRIATTVGNGGKLADHQQELEDLQRQYGGPWQVYDALGDLARERKDYEQAARFYQLALEDGSNETMTPDWMAPDEQYILRLDKLAGEMRLASPRPVQLAMRGGCKVSFRGVKIKKKSTPVRYVFGTADFTPEGVEAAKDLAECLKTMKPGSIKLIGHTDPVGSADANYKLSLARAETLKSYLSTAGYAGAITTEGKGEDQPFTPDDASAYDTDTMNQLHRRVEVDVE</sequence>
<feature type="repeat" description="TPR" evidence="4">
    <location>
        <begin position="120"/>
        <end position="153"/>
    </location>
</feature>
<dbReference type="EMBL" id="WHSB02000002">
    <property type="protein sequence ID" value="MCQ4629710.1"/>
    <property type="molecule type" value="Genomic_DNA"/>
</dbReference>
<evidence type="ECO:0000256" key="6">
    <source>
        <dbReference type="SAM" id="MobiDB-lite"/>
    </source>
</evidence>
<comment type="subcellular location">
    <subcellularLocation>
        <location evidence="1">Cell outer membrane</location>
    </subcellularLocation>
</comment>
<evidence type="ECO:0000256" key="1">
    <source>
        <dbReference type="ARBA" id="ARBA00004442"/>
    </source>
</evidence>
<evidence type="ECO:0000256" key="2">
    <source>
        <dbReference type="ARBA" id="ARBA00023136"/>
    </source>
</evidence>
<keyword evidence="4" id="KW-0802">TPR repeat</keyword>
<dbReference type="PANTHER" id="PTHR30329">
    <property type="entry name" value="STATOR ELEMENT OF FLAGELLAR MOTOR COMPLEX"/>
    <property type="match status" value="1"/>
</dbReference>
<keyword evidence="2 5" id="KW-0472">Membrane</keyword>
<accession>A0ABT1R3H4</accession>
<evidence type="ECO:0000256" key="4">
    <source>
        <dbReference type="PROSITE-ProRule" id="PRU00339"/>
    </source>
</evidence>
<dbReference type="SUPFAM" id="SSF103088">
    <property type="entry name" value="OmpA-like"/>
    <property type="match status" value="1"/>
</dbReference>
<dbReference type="CDD" id="cd07185">
    <property type="entry name" value="OmpA_C-like"/>
    <property type="match status" value="1"/>
</dbReference>
<dbReference type="PROSITE" id="PS50005">
    <property type="entry name" value="TPR"/>
    <property type="match status" value="1"/>
</dbReference>
<dbReference type="PROSITE" id="PS51123">
    <property type="entry name" value="OMPA_2"/>
    <property type="match status" value="1"/>
</dbReference>
<keyword evidence="7" id="KW-0732">Signal</keyword>
<feature type="chain" id="PRO_5047096944" evidence="7">
    <location>
        <begin position="41"/>
        <end position="316"/>
    </location>
</feature>
<gene>
    <name evidence="9" type="ORF">GB927_006645</name>
</gene>
<evidence type="ECO:0000256" key="5">
    <source>
        <dbReference type="PROSITE-ProRule" id="PRU00473"/>
    </source>
</evidence>
<dbReference type="RefSeq" id="WP_256115884.1">
    <property type="nucleotide sequence ID" value="NZ_WHSB02000002.1"/>
</dbReference>
<evidence type="ECO:0000256" key="7">
    <source>
        <dbReference type="SAM" id="SignalP"/>
    </source>
</evidence>
<dbReference type="InterPro" id="IPR006664">
    <property type="entry name" value="OMP_bac"/>
</dbReference>
<evidence type="ECO:0000313" key="9">
    <source>
        <dbReference type="EMBL" id="MCQ4629710.1"/>
    </source>
</evidence>
<dbReference type="Proteomes" id="UP000996601">
    <property type="component" value="Unassembled WGS sequence"/>
</dbReference>
<comment type="caution">
    <text evidence="9">The sequence shown here is derived from an EMBL/GenBank/DDBJ whole genome shotgun (WGS) entry which is preliminary data.</text>
</comment>
<dbReference type="InterPro" id="IPR050330">
    <property type="entry name" value="Bact_OuterMem_StrucFunc"/>
</dbReference>
<dbReference type="Pfam" id="PF00691">
    <property type="entry name" value="OmpA"/>
    <property type="match status" value="1"/>
</dbReference>
<reference evidence="9" key="1">
    <citation type="submission" date="2021-07" db="EMBL/GenBank/DDBJ databases">
        <title>Shinella sp. nov., a novel member of the genus Shinella from water.</title>
        <authorList>
            <person name="Deng Y."/>
        </authorList>
    </citation>
    <scope>NUCLEOTIDE SEQUENCE</scope>
    <source>
        <strain evidence="9">CPCC 100929</strain>
    </source>
</reference>
<proteinExistence type="predicted"/>
<name>A0ABT1R3H4_9HYPH</name>
<dbReference type="PRINTS" id="PR01021">
    <property type="entry name" value="OMPADOMAIN"/>
</dbReference>
<keyword evidence="3" id="KW-0998">Cell outer membrane</keyword>
<protein>
    <submittedName>
        <fullName evidence="9">OmpA family protein</fullName>
    </submittedName>
</protein>
<keyword evidence="10" id="KW-1185">Reference proteome</keyword>
<feature type="domain" description="OmpA-like" evidence="8">
    <location>
        <begin position="198"/>
        <end position="316"/>
    </location>
</feature>
<feature type="region of interest" description="Disordered" evidence="6">
    <location>
        <begin position="282"/>
        <end position="303"/>
    </location>
</feature>
<dbReference type="InterPro" id="IPR019734">
    <property type="entry name" value="TPR_rpt"/>
</dbReference>
<dbReference type="InterPro" id="IPR006665">
    <property type="entry name" value="OmpA-like"/>
</dbReference>
<dbReference type="PANTHER" id="PTHR30329:SF21">
    <property type="entry name" value="LIPOPROTEIN YIAD-RELATED"/>
    <property type="match status" value="1"/>
</dbReference>
<dbReference type="Gene3D" id="3.30.1330.60">
    <property type="entry name" value="OmpA-like domain"/>
    <property type="match status" value="1"/>
</dbReference>
<organism evidence="9 10">
    <name type="scientific">Shinella lacus</name>
    <dbReference type="NCBI Taxonomy" id="2654216"/>
    <lineage>
        <taxon>Bacteria</taxon>
        <taxon>Pseudomonadati</taxon>
        <taxon>Pseudomonadota</taxon>
        <taxon>Alphaproteobacteria</taxon>
        <taxon>Hyphomicrobiales</taxon>
        <taxon>Rhizobiaceae</taxon>
        <taxon>Shinella</taxon>
    </lineage>
</organism>
<dbReference type="InterPro" id="IPR036737">
    <property type="entry name" value="OmpA-like_sf"/>
</dbReference>
<evidence type="ECO:0000259" key="8">
    <source>
        <dbReference type="PROSITE" id="PS51123"/>
    </source>
</evidence>
<evidence type="ECO:0000256" key="3">
    <source>
        <dbReference type="ARBA" id="ARBA00023237"/>
    </source>
</evidence>
<evidence type="ECO:0000313" key="10">
    <source>
        <dbReference type="Proteomes" id="UP000996601"/>
    </source>
</evidence>
<feature type="signal peptide" evidence="7">
    <location>
        <begin position="1"/>
        <end position="40"/>
    </location>
</feature>